<dbReference type="Pfam" id="PF24569">
    <property type="entry name" value="CFAP161"/>
    <property type="match status" value="1"/>
</dbReference>
<sequence>MSGYNGNVRIGNWYDELMLQDEKTKQYVRKTKNGELTIQKARKLFISLLTEIPLTFPVVGLSYGAIIEIVSPENPPKTIHKIPEKQGIALAGNIEFENSIHRSTFASGDTVIGTGLLTPCARNVWTLVPEDKSRKGKELRFGDTFHIQIVKSDPPLYVTAPVNSPLSEKGECDRVVPRLTSRPSNLTRFKVVHYNPRLRYDFEGTVVPPSEKISILQAANSQALAVETDTWYPTYFGMECEVSVHTFREAKDTLKPDPRNFWSFLLAAP</sequence>
<evidence type="ECO:0000313" key="1">
    <source>
        <dbReference type="EMBL" id="KAK6633765.1"/>
    </source>
</evidence>
<name>A0ABR1B2N6_POLSC</name>
<organism evidence="1 2">
    <name type="scientific">Polyplax serrata</name>
    <name type="common">Common mouse louse</name>
    <dbReference type="NCBI Taxonomy" id="468196"/>
    <lineage>
        <taxon>Eukaryota</taxon>
        <taxon>Metazoa</taxon>
        <taxon>Ecdysozoa</taxon>
        <taxon>Arthropoda</taxon>
        <taxon>Hexapoda</taxon>
        <taxon>Insecta</taxon>
        <taxon>Pterygota</taxon>
        <taxon>Neoptera</taxon>
        <taxon>Paraneoptera</taxon>
        <taxon>Psocodea</taxon>
        <taxon>Troctomorpha</taxon>
        <taxon>Phthiraptera</taxon>
        <taxon>Anoplura</taxon>
        <taxon>Polyplacidae</taxon>
        <taxon>Polyplax</taxon>
    </lineage>
</organism>
<reference evidence="1 2" key="1">
    <citation type="submission" date="2023-09" db="EMBL/GenBank/DDBJ databases">
        <title>Genomes of two closely related lineages of the louse Polyplax serrata with different host specificities.</title>
        <authorList>
            <person name="Martinu J."/>
            <person name="Tarabai H."/>
            <person name="Stefka J."/>
            <person name="Hypsa V."/>
        </authorList>
    </citation>
    <scope>NUCLEOTIDE SEQUENCE [LARGE SCALE GENOMIC DNA]</scope>
    <source>
        <strain evidence="1">98ZLc_SE</strain>
    </source>
</reference>
<gene>
    <name evidence="1" type="ORF">RUM44_004372</name>
</gene>
<dbReference type="PANTHER" id="PTHR24274:SF1">
    <property type="entry name" value="CILIA- AND FLAGELLA-ASSOCIATED PROTEIN 161"/>
    <property type="match status" value="1"/>
</dbReference>
<keyword evidence="2" id="KW-1185">Reference proteome</keyword>
<dbReference type="Proteomes" id="UP001359485">
    <property type="component" value="Unassembled WGS sequence"/>
</dbReference>
<comment type="caution">
    <text evidence="1">The sequence shown here is derived from an EMBL/GenBank/DDBJ whole genome shotgun (WGS) entry which is preliminary data.</text>
</comment>
<accession>A0ABR1B2N6</accession>
<dbReference type="PANTHER" id="PTHR24274">
    <property type="entry name" value="CILIA- AND FLAGELLA-ASSOCIATED PROTEIN 161"/>
    <property type="match status" value="1"/>
</dbReference>
<evidence type="ECO:0000313" key="2">
    <source>
        <dbReference type="Proteomes" id="UP001359485"/>
    </source>
</evidence>
<dbReference type="InterPro" id="IPR055325">
    <property type="entry name" value="CF161"/>
</dbReference>
<protein>
    <submittedName>
        <fullName evidence="1">Uncharacterized protein</fullName>
    </submittedName>
</protein>
<dbReference type="EMBL" id="JAWJWF010000004">
    <property type="protein sequence ID" value="KAK6633765.1"/>
    <property type="molecule type" value="Genomic_DNA"/>
</dbReference>
<proteinExistence type="predicted"/>